<feature type="compositionally biased region" description="Acidic residues" evidence="3">
    <location>
        <begin position="460"/>
        <end position="473"/>
    </location>
</feature>
<dbReference type="Gene3D" id="2.30.30.40">
    <property type="entry name" value="SH3 Domains"/>
    <property type="match status" value="1"/>
</dbReference>
<dbReference type="InterPro" id="IPR036028">
    <property type="entry name" value="SH3-like_dom_sf"/>
</dbReference>
<dbReference type="GO" id="GO:0030950">
    <property type="term" value="P:establishment or maintenance of actin cytoskeleton polarity"/>
    <property type="evidence" value="ECO:0007669"/>
    <property type="project" value="TreeGrafter"/>
</dbReference>
<feature type="compositionally biased region" description="Basic and acidic residues" evidence="3">
    <location>
        <begin position="528"/>
        <end position="545"/>
    </location>
</feature>
<feature type="region of interest" description="Disordered" evidence="3">
    <location>
        <begin position="91"/>
        <end position="260"/>
    </location>
</feature>
<proteinExistence type="predicted"/>
<feature type="compositionally biased region" description="Acidic residues" evidence="3">
    <location>
        <begin position="117"/>
        <end position="134"/>
    </location>
</feature>
<feature type="compositionally biased region" description="Basic and acidic residues" evidence="3">
    <location>
        <begin position="586"/>
        <end position="624"/>
    </location>
</feature>
<keyword evidence="1 2" id="KW-0728">SH3 domain</keyword>
<dbReference type="PANTHER" id="PTHR47775">
    <property type="entry name" value="BUD SITE SELECTION PROTEIN 14"/>
    <property type="match status" value="1"/>
</dbReference>
<feature type="compositionally biased region" description="Basic and acidic residues" evidence="3">
    <location>
        <begin position="696"/>
        <end position="713"/>
    </location>
</feature>
<feature type="region of interest" description="Disordered" evidence="3">
    <location>
        <begin position="1"/>
        <end position="43"/>
    </location>
</feature>
<dbReference type="PANTHER" id="PTHR47775:SF1">
    <property type="entry name" value="BUD SITE SELECTION PROTEIN 14"/>
    <property type="match status" value="1"/>
</dbReference>
<dbReference type="GO" id="GO:0015630">
    <property type="term" value="C:microtubule cytoskeleton"/>
    <property type="evidence" value="ECO:0007669"/>
    <property type="project" value="TreeGrafter"/>
</dbReference>
<accession>A0AAD9WDC4</accession>
<name>A0AAD9WDC4_9HELO</name>
<dbReference type="PROSITE" id="PS50002">
    <property type="entry name" value="SH3"/>
    <property type="match status" value="1"/>
</dbReference>
<gene>
    <name evidence="5" type="ORF">QTJ16_003206</name>
</gene>
<dbReference type="SMART" id="SM00326">
    <property type="entry name" value="SH3"/>
    <property type="match status" value="1"/>
</dbReference>
<dbReference type="SUPFAM" id="SSF50044">
    <property type="entry name" value="SH3-domain"/>
    <property type="match status" value="1"/>
</dbReference>
<feature type="compositionally biased region" description="Basic and acidic residues" evidence="3">
    <location>
        <begin position="651"/>
        <end position="661"/>
    </location>
</feature>
<evidence type="ECO:0000259" key="4">
    <source>
        <dbReference type="PROSITE" id="PS50002"/>
    </source>
</evidence>
<feature type="region of interest" description="Disordered" evidence="3">
    <location>
        <begin position="284"/>
        <end position="319"/>
    </location>
</feature>
<dbReference type="AlphaFoldDB" id="A0AAD9WDC4"/>
<evidence type="ECO:0000256" key="2">
    <source>
        <dbReference type="PROSITE-ProRule" id="PRU00192"/>
    </source>
</evidence>
<dbReference type="InterPro" id="IPR001452">
    <property type="entry name" value="SH3_domain"/>
</dbReference>
<dbReference type="FunFam" id="2.30.30.40:FF:000035">
    <property type="entry name" value="SH3 domain containing protein"/>
    <property type="match status" value="1"/>
</dbReference>
<feature type="compositionally biased region" description="Low complexity" evidence="3">
    <location>
        <begin position="931"/>
        <end position="944"/>
    </location>
</feature>
<dbReference type="GO" id="GO:0008104">
    <property type="term" value="P:intracellular protein localization"/>
    <property type="evidence" value="ECO:0007669"/>
    <property type="project" value="TreeGrafter"/>
</dbReference>
<dbReference type="EMBL" id="JAUBYV010000004">
    <property type="protein sequence ID" value="KAK2627240.1"/>
    <property type="molecule type" value="Genomic_DNA"/>
</dbReference>
<feature type="compositionally biased region" description="Polar residues" evidence="3">
    <location>
        <begin position="789"/>
        <end position="799"/>
    </location>
</feature>
<evidence type="ECO:0000256" key="3">
    <source>
        <dbReference type="SAM" id="MobiDB-lite"/>
    </source>
</evidence>
<sequence>MTRPQIIRADSIDLQDQNAPSAQDHTRQPTNPAPLGLGPPAPHQAEALRELAVEAAEENHKSPRVSKEWAKGEIQHLQQYGDELAAEATSKLAGSNLHQQDDPAAAQYGGVTGSTAEEADMADAEGDDGMDDDMMDKISSSPSIDDGGCFLPHLWPQRNESLLRNPPVGSPSLPQACCESSPPFVETPDHFPFRPPPDPIDKAEGQGFQAKRHRRHLLGEYLDGAGSESNYEDRTAGSSPLPAGSGHRPGDDEYGNPFEPDYLNEQLLVDHLALRRDEIMPDLAASTDAPGDRPFAESDPQSDELETMIPYESSEDEDDDYDIPYSADSRFVDSGWGGESLQELEDIDFEFVYALHTFIATVEGQANATKGDTMVLLDDSNSYWWLVRVVKDSSIGYLPAEHIETPTERLARLNKHRNIDLTSTMLGDQEAKSKNPLKKAMRRRNAKTVTFTAPTYVEASDVEYSTDEEDGESEYYGQNGQQNQIGDQQDQHVEEEEVKAVEPLKVGADIGEVQSEPAEPESLNNSSDLHRTSDEIFDGKLESKSRNGTLRNTDSFFKDDSVETMKITLTPNLLRDDSSTSTRTSNDSKEMKQRISLDKLEKDSPEKSRDKKDRKEKKEKEKKPGMLSGLFKRKERKAKLSSMDDEVDDLVSGKRSTENHRTSPSPSKDSEETLLVETAVVAQIPERQLSKLKKQPRSESPSRRPAQAREPKILEPAQASGRVPLTDSAPAAASMRVVKPEASSEQLGEARNASPELTIEQQPRNPSPEVTRARELSPEALKGRAAASSEPTEQKNGTISKILRSASMNTSEPRPVKTKKAKSRIELDDFDSSSGDLPAEEPTRAPSKQSQRPIPGSFPESYVGSTPAEPLDPSAERLSESPVQVSPSTPPKSYPPALMVDTSSQEEPPSPLSSPSPELIDAEDAQEKKGTGSSTTSTSTSTWSDAHLRTFFDDDAEIKDLLVVVYDKSGVVPAGPDHPVTGGLFKEENAKLAEITNRLDGMLGDWLARKMRAQSSR</sequence>
<evidence type="ECO:0000256" key="1">
    <source>
        <dbReference type="ARBA" id="ARBA00022443"/>
    </source>
</evidence>
<feature type="compositionally biased region" description="Polar residues" evidence="3">
    <location>
        <begin position="14"/>
        <end position="23"/>
    </location>
</feature>
<feature type="domain" description="SH3" evidence="4">
    <location>
        <begin position="347"/>
        <end position="408"/>
    </location>
</feature>
<organism evidence="5 6">
    <name type="scientific">Diplocarpon rosae</name>
    <dbReference type="NCBI Taxonomy" id="946125"/>
    <lineage>
        <taxon>Eukaryota</taxon>
        <taxon>Fungi</taxon>
        <taxon>Dikarya</taxon>
        <taxon>Ascomycota</taxon>
        <taxon>Pezizomycotina</taxon>
        <taxon>Leotiomycetes</taxon>
        <taxon>Helotiales</taxon>
        <taxon>Drepanopezizaceae</taxon>
        <taxon>Diplocarpon</taxon>
    </lineage>
</organism>
<keyword evidence="6" id="KW-1185">Reference proteome</keyword>
<dbReference type="Proteomes" id="UP001285354">
    <property type="component" value="Unassembled WGS sequence"/>
</dbReference>
<dbReference type="InterPro" id="IPR053039">
    <property type="entry name" value="Polarity_Bud-Selection_Reg"/>
</dbReference>
<feature type="compositionally biased region" description="Low complexity" evidence="3">
    <location>
        <begin position="477"/>
        <end position="488"/>
    </location>
</feature>
<reference evidence="5" key="1">
    <citation type="submission" date="2023-06" db="EMBL/GenBank/DDBJ databases">
        <title>Draft genome of Marssonina rosae.</title>
        <authorList>
            <person name="Cheng Q."/>
        </authorList>
    </citation>
    <scope>NUCLEOTIDE SEQUENCE</scope>
    <source>
        <strain evidence="5">R4</strain>
    </source>
</reference>
<evidence type="ECO:0000313" key="6">
    <source>
        <dbReference type="Proteomes" id="UP001285354"/>
    </source>
</evidence>
<feature type="region of interest" description="Disordered" evidence="3">
    <location>
        <begin position="460"/>
        <end position="946"/>
    </location>
</feature>
<comment type="caution">
    <text evidence="5">The sequence shown here is derived from an EMBL/GenBank/DDBJ whole genome shotgun (WGS) entry which is preliminary data.</text>
</comment>
<feature type="compositionally biased region" description="Polar residues" evidence="3">
    <location>
        <begin position="546"/>
        <end position="555"/>
    </location>
</feature>
<evidence type="ECO:0000313" key="5">
    <source>
        <dbReference type="EMBL" id="KAK2627240.1"/>
    </source>
</evidence>
<protein>
    <recommendedName>
        <fullName evidence="4">SH3 domain-containing protein</fullName>
    </recommendedName>
</protein>
<dbReference type="GO" id="GO:0051286">
    <property type="term" value="C:cell tip"/>
    <property type="evidence" value="ECO:0007669"/>
    <property type="project" value="TreeGrafter"/>
</dbReference>